<dbReference type="InterPro" id="IPR011032">
    <property type="entry name" value="GroES-like_sf"/>
</dbReference>
<accession>A6DN61</accession>
<keyword evidence="3" id="KW-0963">Cytoplasm</keyword>
<dbReference type="GO" id="GO:0005524">
    <property type="term" value="F:ATP binding"/>
    <property type="evidence" value="ECO:0007669"/>
    <property type="project" value="InterPro"/>
</dbReference>
<organism evidence="5 6">
    <name type="scientific">Lentisphaera araneosa HTCC2155</name>
    <dbReference type="NCBI Taxonomy" id="313628"/>
    <lineage>
        <taxon>Bacteria</taxon>
        <taxon>Pseudomonadati</taxon>
        <taxon>Lentisphaerota</taxon>
        <taxon>Lentisphaeria</taxon>
        <taxon>Lentisphaerales</taxon>
        <taxon>Lentisphaeraceae</taxon>
        <taxon>Lentisphaera</taxon>
    </lineage>
</organism>
<comment type="subcellular location">
    <subcellularLocation>
        <location evidence="3">Cytoplasm</location>
    </subcellularLocation>
</comment>
<dbReference type="CDD" id="cd00320">
    <property type="entry name" value="cpn10"/>
    <property type="match status" value="1"/>
</dbReference>
<proteinExistence type="inferred from homology"/>
<dbReference type="SUPFAM" id="SSF50129">
    <property type="entry name" value="GroES-like"/>
    <property type="match status" value="1"/>
</dbReference>
<dbReference type="PANTHER" id="PTHR10772:SF58">
    <property type="entry name" value="CO-CHAPERONIN GROES"/>
    <property type="match status" value="1"/>
</dbReference>
<dbReference type="InterPro" id="IPR020818">
    <property type="entry name" value="Chaperonin_GroES"/>
</dbReference>
<dbReference type="FunFam" id="2.30.33.40:FF:000001">
    <property type="entry name" value="10 kDa chaperonin"/>
    <property type="match status" value="1"/>
</dbReference>
<keyword evidence="2 3" id="KW-0143">Chaperone</keyword>
<comment type="subunit">
    <text evidence="3">Heptamer of 7 subunits arranged in a ring. Interacts with the chaperonin GroEL.</text>
</comment>
<dbReference type="Gene3D" id="2.30.33.40">
    <property type="entry name" value="GroES chaperonin"/>
    <property type="match status" value="1"/>
</dbReference>
<dbReference type="GO" id="GO:0044183">
    <property type="term" value="F:protein folding chaperone"/>
    <property type="evidence" value="ECO:0007669"/>
    <property type="project" value="InterPro"/>
</dbReference>
<dbReference type="PROSITE" id="PS00681">
    <property type="entry name" value="CHAPERONINS_CPN10"/>
    <property type="match status" value="1"/>
</dbReference>
<reference evidence="5 6" key="1">
    <citation type="journal article" date="2010" name="J. Bacteriol.">
        <title>Genome sequence of Lentisphaera araneosa HTCC2155T, the type species of the order Lentisphaerales in the phylum Lentisphaerae.</title>
        <authorList>
            <person name="Thrash J.C."/>
            <person name="Cho J.C."/>
            <person name="Vergin K.L."/>
            <person name="Morris R.M."/>
            <person name="Giovannoni S.J."/>
        </authorList>
    </citation>
    <scope>NUCLEOTIDE SEQUENCE [LARGE SCALE GENOMIC DNA]</scope>
    <source>
        <strain evidence="5 6">HTCC2155</strain>
    </source>
</reference>
<dbReference type="InterPro" id="IPR018369">
    <property type="entry name" value="Chaprnonin_Cpn10_CS"/>
</dbReference>
<evidence type="ECO:0000256" key="1">
    <source>
        <dbReference type="ARBA" id="ARBA00006975"/>
    </source>
</evidence>
<dbReference type="AlphaFoldDB" id="A6DN61"/>
<evidence type="ECO:0000256" key="3">
    <source>
        <dbReference type="HAMAP-Rule" id="MF_00580"/>
    </source>
</evidence>
<name>A6DN61_9BACT</name>
<evidence type="ECO:0000256" key="2">
    <source>
        <dbReference type="ARBA" id="ARBA00023186"/>
    </source>
</evidence>
<dbReference type="Proteomes" id="UP000004947">
    <property type="component" value="Unassembled WGS sequence"/>
</dbReference>
<dbReference type="NCBIfam" id="NF001534">
    <property type="entry name" value="PRK00364.2-5"/>
    <property type="match status" value="1"/>
</dbReference>
<comment type="caution">
    <text evidence="5">The sequence shown here is derived from an EMBL/GenBank/DDBJ whole genome shotgun (WGS) entry which is preliminary data.</text>
</comment>
<dbReference type="PRINTS" id="PR00297">
    <property type="entry name" value="CHAPERONIN10"/>
</dbReference>
<comment type="function">
    <text evidence="3 4">Together with the chaperonin GroEL, plays an essential role in assisting protein folding. The GroEL-GroES system forms a nano-cage that allows encapsulation of the non-native substrate proteins and provides a physical environment optimized to promote and accelerate protein folding. GroES binds to the apical surface of the GroEL ring, thereby capping the opening of the GroEL channel.</text>
</comment>
<dbReference type="eggNOG" id="COG0234">
    <property type="taxonomic scope" value="Bacteria"/>
</dbReference>
<dbReference type="SMART" id="SM00883">
    <property type="entry name" value="Cpn10"/>
    <property type="match status" value="1"/>
</dbReference>
<dbReference type="GO" id="GO:0051087">
    <property type="term" value="F:protein-folding chaperone binding"/>
    <property type="evidence" value="ECO:0007669"/>
    <property type="project" value="TreeGrafter"/>
</dbReference>
<evidence type="ECO:0000313" key="6">
    <source>
        <dbReference type="Proteomes" id="UP000004947"/>
    </source>
</evidence>
<gene>
    <name evidence="3" type="primary">groES</name>
    <name evidence="3" type="synonym">groS</name>
    <name evidence="5" type="ORF">LNTAR_06174</name>
</gene>
<dbReference type="GO" id="GO:0051082">
    <property type="term" value="F:unfolded protein binding"/>
    <property type="evidence" value="ECO:0007669"/>
    <property type="project" value="TreeGrafter"/>
</dbReference>
<dbReference type="GO" id="GO:0046872">
    <property type="term" value="F:metal ion binding"/>
    <property type="evidence" value="ECO:0007669"/>
    <property type="project" value="TreeGrafter"/>
</dbReference>
<evidence type="ECO:0000313" key="5">
    <source>
        <dbReference type="EMBL" id="EDM26809.1"/>
    </source>
</evidence>
<keyword evidence="6" id="KW-1185">Reference proteome</keyword>
<dbReference type="NCBIfam" id="NF001533">
    <property type="entry name" value="PRK00364.2-4"/>
    <property type="match status" value="1"/>
</dbReference>
<dbReference type="NCBIfam" id="NF001531">
    <property type="entry name" value="PRK00364.2-2"/>
    <property type="match status" value="1"/>
</dbReference>
<protein>
    <recommendedName>
        <fullName evidence="3">Co-chaperonin GroES</fullName>
    </recommendedName>
    <alternativeName>
        <fullName evidence="3">10 kDa chaperonin</fullName>
    </alternativeName>
    <alternativeName>
        <fullName evidence="3">Chaperonin-10</fullName>
        <shortName evidence="3">Cpn10</shortName>
    </alternativeName>
</protein>
<dbReference type="STRING" id="313628.LNTAR_06174"/>
<dbReference type="Pfam" id="PF00166">
    <property type="entry name" value="Cpn10"/>
    <property type="match status" value="1"/>
</dbReference>
<dbReference type="InterPro" id="IPR037124">
    <property type="entry name" value="Chaperonin_GroES_sf"/>
</dbReference>
<dbReference type="OrthoDB" id="9806791at2"/>
<dbReference type="RefSeq" id="WP_007279304.1">
    <property type="nucleotide sequence ID" value="NZ_ABCK01000013.1"/>
</dbReference>
<dbReference type="EMBL" id="ABCK01000013">
    <property type="protein sequence ID" value="EDM26809.1"/>
    <property type="molecule type" value="Genomic_DNA"/>
</dbReference>
<comment type="similarity">
    <text evidence="1 3 4">Belongs to the GroES chaperonin family.</text>
</comment>
<dbReference type="PANTHER" id="PTHR10772">
    <property type="entry name" value="10 KDA HEAT SHOCK PROTEIN"/>
    <property type="match status" value="1"/>
</dbReference>
<sequence>MSIQPLGDRVLVQEIEVKEVSVGGIILPDSAKEKPQEAKVIALGTGGIDANGKEITFHVAEGDTVIVSKYGGTEVKADGQEYKILNQNDILAIVK</sequence>
<dbReference type="HAMAP" id="MF_00580">
    <property type="entry name" value="CH10"/>
    <property type="match status" value="1"/>
</dbReference>
<dbReference type="GO" id="GO:0005737">
    <property type="term" value="C:cytoplasm"/>
    <property type="evidence" value="ECO:0007669"/>
    <property type="project" value="UniProtKB-SubCell"/>
</dbReference>
<evidence type="ECO:0000256" key="4">
    <source>
        <dbReference type="RuleBase" id="RU000535"/>
    </source>
</evidence>